<name>A0A2N9YHW7_9GAMM</name>
<proteinExistence type="predicted"/>
<dbReference type="InterPro" id="IPR050330">
    <property type="entry name" value="Bact_OuterMem_StrucFunc"/>
</dbReference>
<dbReference type="Gene3D" id="3.30.1330.60">
    <property type="entry name" value="OmpA-like domain"/>
    <property type="match status" value="1"/>
</dbReference>
<evidence type="ECO:0000256" key="3">
    <source>
        <dbReference type="ARBA" id="ARBA00023237"/>
    </source>
</evidence>
<accession>A0A2N9YHW7</accession>
<dbReference type="PRINTS" id="PR01023">
    <property type="entry name" value="NAFLGMOTY"/>
</dbReference>
<dbReference type="InterPro" id="IPR036737">
    <property type="entry name" value="OmpA-like_sf"/>
</dbReference>
<dbReference type="CDD" id="cd07185">
    <property type="entry name" value="OmpA_C-like"/>
    <property type="match status" value="1"/>
</dbReference>
<reference evidence="8" key="1">
    <citation type="submission" date="2016-12" db="EMBL/GenBank/DDBJ databases">
        <title>Complete Genome Sequence of Beggiatoa leptomitiformis D-401.</title>
        <authorList>
            <person name="Fomenkov A."/>
            <person name="Vincze T."/>
            <person name="Grabovich M."/>
            <person name="Anton B.P."/>
            <person name="Dubinina G."/>
            <person name="Orlova M."/>
            <person name="Belousova E."/>
            <person name="Roberts R.J."/>
        </authorList>
    </citation>
    <scope>NUCLEOTIDE SEQUENCE [LARGE SCALE GENOMIC DNA]</scope>
    <source>
        <strain evidence="8">D-401</strain>
    </source>
</reference>
<organism evidence="7 8">
    <name type="scientific">Beggiatoa leptomitoformis</name>
    <dbReference type="NCBI Taxonomy" id="288004"/>
    <lineage>
        <taxon>Bacteria</taxon>
        <taxon>Pseudomonadati</taxon>
        <taxon>Pseudomonadota</taxon>
        <taxon>Gammaproteobacteria</taxon>
        <taxon>Thiotrichales</taxon>
        <taxon>Thiotrichaceae</taxon>
        <taxon>Beggiatoa</taxon>
    </lineage>
</organism>
<evidence type="ECO:0000259" key="6">
    <source>
        <dbReference type="PROSITE" id="PS51123"/>
    </source>
</evidence>
<dbReference type="PANTHER" id="PTHR30329">
    <property type="entry name" value="STATOR ELEMENT OF FLAGELLAR MOTOR COMPLEX"/>
    <property type="match status" value="1"/>
</dbReference>
<dbReference type="GO" id="GO:0009279">
    <property type="term" value="C:cell outer membrane"/>
    <property type="evidence" value="ECO:0007669"/>
    <property type="project" value="UniProtKB-SubCell"/>
</dbReference>
<evidence type="ECO:0000256" key="4">
    <source>
        <dbReference type="PROSITE-ProRule" id="PRU00473"/>
    </source>
</evidence>
<feature type="signal peptide" evidence="5">
    <location>
        <begin position="1"/>
        <end position="20"/>
    </location>
</feature>
<dbReference type="PROSITE" id="PS01068">
    <property type="entry name" value="OMPA_1"/>
    <property type="match status" value="1"/>
</dbReference>
<dbReference type="InterPro" id="IPR006664">
    <property type="entry name" value="OMP_bac"/>
</dbReference>
<evidence type="ECO:0000256" key="5">
    <source>
        <dbReference type="SAM" id="SignalP"/>
    </source>
</evidence>
<dbReference type="InterPro" id="IPR006690">
    <property type="entry name" value="OMPA-like_CS"/>
</dbReference>
<dbReference type="EMBL" id="CP018889">
    <property type="protein sequence ID" value="AUI70128.1"/>
    <property type="molecule type" value="Genomic_DNA"/>
</dbReference>
<dbReference type="SUPFAM" id="SSF103088">
    <property type="entry name" value="OmpA-like"/>
    <property type="match status" value="1"/>
</dbReference>
<dbReference type="InterPro" id="IPR006665">
    <property type="entry name" value="OmpA-like"/>
</dbReference>
<evidence type="ECO:0000256" key="1">
    <source>
        <dbReference type="ARBA" id="ARBA00004442"/>
    </source>
</evidence>
<dbReference type="AlphaFoldDB" id="A0A2N9YHW7"/>
<evidence type="ECO:0000313" key="8">
    <source>
        <dbReference type="Proteomes" id="UP000234271"/>
    </source>
</evidence>
<keyword evidence="5" id="KW-0732">Signal</keyword>
<dbReference type="PANTHER" id="PTHR30329:SF21">
    <property type="entry name" value="LIPOPROTEIN YIAD-RELATED"/>
    <property type="match status" value="1"/>
</dbReference>
<keyword evidence="8" id="KW-1185">Reference proteome</keyword>
<dbReference type="Pfam" id="PF00691">
    <property type="entry name" value="OmpA"/>
    <property type="match status" value="1"/>
</dbReference>
<dbReference type="PRINTS" id="PR01021">
    <property type="entry name" value="OMPADOMAIN"/>
</dbReference>
<keyword evidence="3" id="KW-0998">Cell outer membrane</keyword>
<dbReference type="RefSeq" id="WP_062151445.1">
    <property type="nucleotide sequence ID" value="NZ_CP012373.2"/>
</dbReference>
<gene>
    <name evidence="7" type="ORF">BLE401_16445</name>
</gene>
<evidence type="ECO:0000256" key="2">
    <source>
        <dbReference type="ARBA" id="ARBA00023136"/>
    </source>
</evidence>
<comment type="subcellular location">
    <subcellularLocation>
        <location evidence="1">Cell outer membrane</location>
    </subcellularLocation>
</comment>
<protein>
    <submittedName>
        <fullName evidence="7">OmpA family protein</fullName>
    </submittedName>
</protein>
<evidence type="ECO:0000313" key="7">
    <source>
        <dbReference type="EMBL" id="AUI70128.1"/>
    </source>
</evidence>
<dbReference type="Proteomes" id="UP000234271">
    <property type="component" value="Chromosome"/>
</dbReference>
<dbReference type="OrthoDB" id="6195779at2"/>
<feature type="domain" description="OmpA-like" evidence="6">
    <location>
        <begin position="70"/>
        <end position="185"/>
    </location>
</feature>
<keyword evidence="2 4" id="KW-0472">Membrane</keyword>
<feature type="chain" id="PRO_5015003267" evidence="5">
    <location>
        <begin position="21"/>
        <end position="185"/>
    </location>
</feature>
<dbReference type="PROSITE" id="PS51123">
    <property type="entry name" value="OMPA_2"/>
    <property type="match status" value="1"/>
</dbReference>
<sequence length="185" mass="20121">MKKIISFNYLKIFMVITVLAFLNACDAIKSSTLMAAGTPDKSNMVPPQRSDVSSMSTRGLTMLGLQGVQTERGMMYSLDSVLFDFNKSVLNAEAQSAVDQLASLIQQNTGKYIAVEGHTDNVGGKSYNQQLSERRAESVAQALMSRGVDSNRLQIKGLGEGRPAASNKTANGRQKNRRVEVTILN</sequence>